<comment type="catalytic activity">
    <reaction evidence="7">
        <text>L-threonyl-[protein] + ATP = O-phospho-L-threonyl-[protein] + ADP + H(+)</text>
        <dbReference type="Rhea" id="RHEA:46608"/>
        <dbReference type="Rhea" id="RHEA-COMP:11060"/>
        <dbReference type="Rhea" id="RHEA-COMP:11605"/>
        <dbReference type="ChEBI" id="CHEBI:15378"/>
        <dbReference type="ChEBI" id="CHEBI:30013"/>
        <dbReference type="ChEBI" id="CHEBI:30616"/>
        <dbReference type="ChEBI" id="CHEBI:61977"/>
        <dbReference type="ChEBI" id="CHEBI:456216"/>
        <dbReference type="EC" id="2.7.11.1"/>
    </reaction>
</comment>
<dbReference type="FunFam" id="3.30.200.20:FF:000042">
    <property type="entry name" value="Aurora kinase A"/>
    <property type="match status" value="1"/>
</dbReference>
<dbReference type="AlphaFoldDB" id="A0A1X6P6W6"/>
<keyword evidence="4 9" id="KW-0547">Nucleotide-binding</keyword>
<dbReference type="InterPro" id="IPR008271">
    <property type="entry name" value="Ser/Thr_kinase_AS"/>
</dbReference>
<accession>A0A1X6P6W6</accession>
<keyword evidence="6 9" id="KW-0067">ATP-binding</keyword>
<dbReference type="EMBL" id="KV918860">
    <property type="protein sequence ID" value="OSX76629.1"/>
    <property type="molecule type" value="Genomic_DNA"/>
</dbReference>
<evidence type="ECO:0000256" key="1">
    <source>
        <dbReference type="ARBA" id="ARBA00012513"/>
    </source>
</evidence>
<evidence type="ECO:0000256" key="5">
    <source>
        <dbReference type="ARBA" id="ARBA00022777"/>
    </source>
</evidence>
<evidence type="ECO:0000256" key="8">
    <source>
        <dbReference type="ARBA" id="ARBA00048679"/>
    </source>
</evidence>
<feature type="compositionally biased region" description="Basic residues" evidence="10">
    <location>
        <begin position="364"/>
        <end position="373"/>
    </location>
</feature>
<evidence type="ECO:0000256" key="6">
    <source>
        <dbReference type="ARBA" id="ARBA00022840"/>
    </source>
</evidence>
<dbReference type="CDD" id="cd14003">
    <property type="entry name" value="STKc_AMPK-like"/>
    <property type="match status" value="1"/>
</dbReference>
<sequence length="854" mass="90385">MASRVGHFLLFDTLGTGTFAKVKRAVDEKTGEEVAVKVMEKESIASMHMTSNVRREIAIMKALSHENIVRLRQVLASPQRLYLVMDFVQGGELFTKIHRDGALTEDEGRHYFRQLVAGVAYCHSRGVVHRDLKPENLLLDSRTSHLKIADFGLSGLSQMAAGVEGEQLLHTQCGSPNYCAPEILAPASSRTGYNGALVDTWSVGVILYVLLAGRLPFYDPDPRRLYEAISHAPVQFPPNFPDGAADIVRKLLVKDPPGRMNLDEVQKHPWYLVGYEPAKRRHRRPPRSQAAGGDAGSSGSLDDASTNGSGSSTPVAVDGREEAVEARPPRSVLPATTPSSNARRVVDEDAPGGPSRDEGGTGRRSPRGRKKPPRPTGTTDTAEVVSIIARHNGSGEHAPQEKRSSSSDGPLAASGSEGGDAQDDGPSSGELAVAQSPRRHTGDAVPPLDVNFLSETMGADDCRLLVPSPGATSSPGGQSGANGAPPRQPLGRTKSDETGDFTAVTRLAGRPPSPPRRRQRPMPVANFGSKDGPELTLVDDADLDREADELVFHDEQVPVAPAPSSAGGRRSAEGAPAKVSNAGVATMSNALAGAVVSGAPSRPTQPVRSGRRSPATSSGKGGDADAFLRDGAVSRTDSVGSGGRERRDSLSSKDGSRRRDAQSIKPSPSVPARGMRGFGGMKGPGGGGATGMPPSSGPAAAAHPAPPSRIGSGPSTQSMAAAMRNQDDSRRGRAGVRTLLGLSGAAEPPSFETALPARDCLRTIGTILSDMGVTVFLKKNQNKMKCQVGQLRGLPMWASICYVESEVGLNTVVFKRAREDHSRIDHPYLQKLCDSVHTQYRQVVELRVRQSARA</sequence>
<comment type="catalytic activity">
    <reaction evidence="8">
        <text>L-seryl-[protein] + ATP = O-phospho-L-seryl-[protein] + ADP + H(+)</text>
        <dbReference type="Rhea" id="RHEA:17989"/>
        <dbReference type="Rhea" id="RHEA-COMP:9863"/>
        <dbReference type="Rhea" id="RHEA-COMP:11604"/>
        <dbReference type="ChEBI" id="CHEBI:15378"/>
        <dbReference type="ChEBI" id="CHEBI:29999"/>
        <dbReference type="ChEBI" id="CHEBI:30616"/>
        <dbReference type="ChEBI" id="CHEBI:83421"/>
        <dbReference type="ChEBI" id="CHEBI:456216"/>
        <dbReference type="EC" id="2.7.11.1"/>
    </reaction>
</comment>
<evidence type="ECO:0000313" key="13">
    <source>
        <dbReference type="Proteomes" id="UP000218209"/>
    </source>
</evidence>
<evidence type="ECO:0000256" key="7">
    <source>
        <dbReference type="ARBA" id="ARBA00047899"/>
    </source>
</evidence>
<feature type="compositionally biased region" description="Gly residues" evidence="10">
    <location>
        <begin position="676"/>
        <end position="690"/>
    </location>
</feature>
<keyword evidence="3" id="KW-0808">Transferase</keyword>
<dbReference type="FunFam" id="1.10.510.10:FF:000571">
    <property type="entry name" value="Maternal embryonic leucine zipper kinase"/>
    <property type="match status" value="1"/>
</dbReference>
<evidence type="ECO:0000256" key="10">
    <source>
        <dbReference type="SAM" id="MobiDB-lite"/>
    </source>
</evidence>
<dbReference type="GO" id="GO:0007165">
    <property type="term" value="P:signal transduction"/>
    <property type="evidence" value="ECO:0007669"/>
    <property type="project" value="TreeGrafter"/>
</dbReference>
<feature type="compositionally biased region" description="Basic and acidic residues" evidence="10">
    <location>
        <begin position="318"/>
        <end position="328"/>
    </location>
</feature>
<dbReference type="InterPro" id="IPR000719">
    <property type="entry name" value="Prot_kinase_dom"/>
</dbReference>
<feature type="region of interest" description="Disordered" evidence="10">
    <location>
        <begin position="595"/>
        <end position="731"/>
    </location>
</feature>
<dbReference type="OrthoDB" id="40902at2759"/>
<dbReference type="Gene3D" id="1.10.510.10">
    <property type="entry name" value="Transferase(Phosphotransferase) domain 1"/>
    <property type="match status" value="1"/>
</dbReference>
<dbReference type="PROSITE" id="PS50011">
    <property type="entry name" value="PROTEIN_KINASE_DOM"/>
    <property type="match status" value="1"/>
</dbReference>
<keyword evidence="2" id="KW-0723">Serine/threonine-protein kinase</keyword>
<feature type="domain" description="Protein kinase" evidence="11">
    <location>
        <begin position="8"/>
        <end position="271"/>
    </location>
</feature>
<dbReference type="PROSITE" id="PS00108">
    <property type="entry name" value="PROTEIN_KINASE_ST"/>
    <property type="match status" value="1"/>
</dbReference>
<feature type="region of interest" description="Disordered" evidence="10">
    <location>
        <begin position="276"/>
        <end position="579"/>
    </location>
</feature>
<gene>
    <name evidence="12" type="ORF">BU14_0183s0021</name>
</gene>
<proteinExistence type="predicted"/>
<dbReference type="PANTHER" id="PTHR43895:SF32">
    <property type="entry name" value="SERINE_THREONINE-PROTEIN KINASE CHK1"/>
    <property type="match status" value="1"/>
</dbReference>
<evidence type="ECO:0000256" key="2">
    <source>
        <dbReference type="ARBA" id="ARBA00022527"/>
    </source>
</evidence>
<name>A0A1X6P6W6_PORUM</name>
<evidence type="ECO:0000256" key="4">
    <source>
        <dbReference type="ARBA" id="ARBA00022741"/>
    </source>
</evidence>
<keyword evidence="13" id="KW-1185">Reference proteome</keyword>
<dbReference type="InterPro" id="IPR017441">
    <property type="entry name" value="Protein_kinase_ATP_BS"/>
</dbReference>
<evidence type="ECO:0000259" key="11">
    <source>
        <dbReference type="PROSITE" id="PS50011"/>
    </source>
</evidence>
<dbReference type="GO" id="GO:0005524">
    <property type="term" value="F:ATP binding"/>
    <property type="evidence" value="ECO:0007669"/>
    <property type="project" value="UniProtKB-UniRule"/>
</dbReference>
<feature type="binding site" evidence="9">
    <location>
        <position position="37"/>
    </location>
    <ligand>
        <name>ATP</name>
        <dbReference type="ChEBI" id="CHEBI:30616"/>
    </ligand>
</feature>
<dbReference type="EC" id="2.7.11.1" evidence="1"/>
<dbReference type="PROSITE" id="PS00107">
    <property type="entry name" value="PROTEIN_KINASE_ATP"/>
    <property type="match status" value="1"/>
</dbReference>
<dbReference type="GO" id="GO:0004674">
    <property type="term" value="F:protein serine/threonine kinase activity"/>
    <property type="evidence" value="ECO:0007669"/>
    <property type="project" value="UniProtKB-KW"/>
</dbReference>
<feature type="compositionally biased region" description="Basic and acidic residues" evidence="10">
    <location>
        <begin position="643"/>
        <end position="662"/>
    </location>
</feature>
<evidence type="ECO:0000256" key="9">
    <source>
        <dbReference type="PROSITE-ProRule" id="PRU10141"/>
    </source>
</evidence>
<dbReference type="Proteomes" id="UP000218209">
    <property type="component" value="Unassembled WGS sequence"/>
</dbReference>
<dbReference type="InterPro" id="IPR011009">
    <property type="entry name" value="Kinase-like_dom_sf"/>
</dbReference>
<dbReference type="SMART" id="SM00220">
    <property type="entry name" value="S_TKc"/>
    <property type="match status" value="1"/>
</dbReference>
<evidence type="ECO:0000313" key="12">
    <source>
        <dbReference type="EMBL" id="OSX76629.1"/>
    </source>
</evidence>
<dbReference type="PANTHER" id="PTHR43895">
    <property type="entry name" value="CALCIUM/CALMODULIN-DEPENDENT PROTEIN KINASE KINASE-RELATED"/>
    <property type="match status" value="1"/>
</dbReference>
<feature type="compositionally biased region" description="Low complexity" evidence="10">
    <location>
        <begin position="691"/>
        <end position="703"/>
    </location>
</feature>
<keyword evidence="5" id="KW-0418">Kinase</keyword>
<feature type="compositionally biased region" description="Acidic residues" evidence="10">
    <location>
        <begin position="537"/>
        <end position="547"/>
    </location>
</feature>
<reference evidence="12 13" key="1">
    <citation type="submission" date="2017-03" db="EMBL/GenBank/DDBJ databases">
        <title>WGS assembly of Porphyra umbilicalis.</title>
        <authorList>
            <person name="Brawley S.H."/>
            <person name="Blouin N.A."/>
            <person name="Ficko-Blean E."/>
            <person name="Wheeler G.L."/>
            <person name="Lohr M."/>
            <person name="Goodson H.V."/>
            <person name="Jenkins J.W."/>
            <person name="Blaby-Haas C.E."/>
            <person name="Helliwell K.E."/>
            <person name="Chan C."/>
            <person name="Marriage T."/>
            <person name="Bhattacharya D."/>
            <person name="Klein A.S."/>
            <person name="Badis Y."/>
            <person name="Brodie J."/>
            <person name="Cao Y."/>
            <person name="Collen J."/>
            <person name="Dittami S.M."/>
            <person name="Gachon C.M."/>
            <person name="Green B.R."/>
            <person name="Karpowicz S."/>
            <person name="Kim J.W."/>
            <person name="Kudahl U."/>
            <person name="Lin S."/>
            <person name="Michel G."/>
            <person name="Mittag M."/>
            <person name="Olson B.J."/>
            <person name="Pangilinan J."/>
            <person name="Peng Y."/>
            <person name="Qiu H."/>
            <person name="Shu S."/>
            <person name="Singer J.T."/>
            <person name="Smith A.G."/>
            <person name="Sprecher B.N."/>
            <person name="Wagner V."/>
            <person name="Wang W."/>
            <person name="Wang Z.-Y."/>
            <person name="Yan J."/>
            <person name="Yarish C."/>
            <person name="Zoeuner-Riek S."/>
            <person name="Zhuang Y."/>
            <person name="Zou Y."/>
            <person name="Lindquist E.A."/>
            <person name="Grimwood J."/>
            <person name="Barry K."/>
            <person name="Rokhsar D.S."/>
            <person name="Schmutz J."/>
            <person name="Stiller J.W."/>
            <person name="Grossman A.R."/>
            <person name="Prochnik S.E."/>
        </authorList>
    </citation>
    <scope>NUCLEOTIDE SEQUENCE [LARGE SCALE GENOMIC DNA]</scope>
    <source>
        <strain evidence="12">4086291</strain>
    </source>
</reference>
<dbReference type="Pfam" id="PF00069">
    <property type="entry name" value="Pkinase"/>
    <property type="match status" value="1"/>
</dbReference>
<protein>
    <recommendedName>
        <fullName evidence="1">non-specific serine/threonine protein kinase</fullName>
        <ecNumber evidence="1">2.7.11.1</ecNumber>
    </recommendedName>
</protein>
<dbReference type="SUPFAM" id="SSF56112">
    <property type="entry name" value="Protein kinase-like (PK-like)"/>
    <property type="match status" value="1"/>
</dbReference>
<evidence type="ECO:0000256" key="3">
    <source>
        <dbReference type="ARBA" id="ARBA00022679"/>
    </source>
</evidence>
<organism evidence="12 13">
    <name type="scientific">Porphyra umbilicalis</name>
    <name type="common">Purple laver</name>
    <name type="synonym">Red alga</name>
    <dbReference type="NCBI Taxonomy" id="2786"/>
    <lineage>
        <taxon>Eukaryota</taxon>
        <taxon>Rhodophyta</taxon>
        <taxon>Bangiophyceae</taxon>
        <taxon>Bangiales</taxon>
        <taxon>Bangiaceae</taxon>
        <taxon>Porphyra</taxon>
    </lineage>
</organism>